<dbReference type="Pfam" id="PF01874">
    <property type="entry name" value="CitG"/>
    <property type="match status" value="1"/>
</dbReference>
<dbReference type="PANTHER" id="PTHR30201:SF2">
    <property type="entry name" value="2-(5''-TRIPHOSPHORIBOSYL)-3'-DEPHOSPHOCOENZYME-A SYNTHASE"/>
    <property type="match status" value="1"/>
</dbReference>
<dbReference type="AlphaFoldDB" id="A0A1A8TI11"/>
<comment type="catalytic activity">
    <reaction evidence="1 5">
        <text>3'-dephospho-CoA + ATP = 2'-(5''-triphospho-alpha-D-ribosyl)-3'-dephospho-CoA + adenine</text>
        <dbReference type="Rhea" id="RHEA:15117"/>
        <dbReference type="ChEBI" id="CHEBI:16708"/>
        <dbReference type="ChEBI" id="CHEBI:30616"/>
        <dbReference type="ChEBI" id="CHEBI:57328"/>
        <dbReference type="ChEBI" id="CHEBI:61378"/>
        <dbReference type="EC" id="2.4.2.52"/>
    </reaction>
</comment>
<dbReference type="Proteomes" id="UP000092544">
    <property type="component" value="Unassembled WGS sequence"/>
</dbReference>
<proteinExistence type="inferred from homology"/>
<evidence type="ECO:0000256" key="1">
    <source>
        <dbReference type="ARBA" id="ARBA00001210"/>
    </source>
</evidence>
<organism evidence="6 7">
    <name type="scientific">Marinomonas spartinae</name>
    <dbReference type="NCBI Taxonomy" id="1792290"/>
    <lineage>
        <taxon>Bacteria</taxon>
        <taxon>Pseudomonadati</taxon>
        <taxon>Pseudomonadota</taxon>
        <taxon>Gammaproteobacteria</taxon>
        <taxon>Oceanospirillales</taxon>
        <taxon>Oceanospirillaceae</taxon>
        <taxon>Marinomonas</taxon>
    </lineage>
</organism>
<evidence type="ECO:0000256" key="5">
    <source>
        <dbReference type="HAMAP-Rule" id="MF_01883"/>
    </source>
</evidence>
<accession>A0A1A8TI11</accession>
<evidence type="ECO:0000256" key="3">
    <source>
        <dbReference type="ARBA" id="ARBA00022741"/>
    </source>
</evidence>
<dbReference type="GO" id="GO:0046917">
    <property type="term" value="F:triphosphoribosyl-dephospho-CoA synthase activity"/>
    <property type="evidence" value="ECO:0007669"/>
    <property type="project" value="UniProtKB-UniRule"/>
</dbReference>
<dbReference type="RefSeq" id="WP_083200955.1">
    <property type="nucleotide sequence ID" value="NZ_FLOB01000006.1"/>
</dbReference>
<keyword evidence="3 5" id="KW-0547">Nucleotide-binding</keyword>
<dbReference type="HAMAP" id="MF_01883">
    <property type="entry name" value="MdcB"/>
    <property type="match status" value="1"/>
</dbReference>
<dbReference type="EMBL" id="FLOB01000006">
    <property type="protein sequence ID" value="SBS33259.1"/>
    <property type="molecule type" value="Genomic_DNA"/>
</dbReference>
<dbReference type="PANTHER" id="PTHR30201">
    <property type="entry name" value="TRIPHOSPHORIBOSYL-DEPHOSPHO-COA SYNTHASE"/>
    <property type="match status" value="1"/>
</dbReference>
<dbReference type="GO" id="GO:0005524">
    <property type="term" value="F:ATP binding"/>
    <property type="evidence" value="ECO:0007669"/>
    <property type="project" value="UniProtKB-KW"/>
</dbReference>
<keyword evidence="6" id="KW-0328">Glycosyltransferase</keyword>
<evidence type="ECO:0000313" key="7">
    <source>
        <dbReference type="Proteomes" id="UP000092544"/>
    </source>
</evidence>
<comment type="function">
    <text evidence="5">Involved in the formation of 2-(5''-phosphoribosyl)-3'-dephosphocoenzyme-A, the prosthetic group of the acyl-carrier protein of the malonate decarboxylase.</text>
</comment>
<dbReference type="Gene3D" id="1.10.4200.10">
    <property type="entry name" value="Triphosphoribosyl-dephospho-CoA protein"/>
    <property type="match status" value="2"/>
</dbReference>
<dbReference type="NCBIfam" id="NF002315">
    <property type="entry name" value="PRK01237.1"/>
    <property type="match status" value="1"/>
</dbReference>
<dbReference type="STRING" id="1792290.MSP8886_02692"/>
<evidence type="ECO:0000313" key="6">
    <source>
        <dbReference type="EMBL" id="SBS33259.1"/>
    </source>
</evidence>
<sequence length="303" mass="32069">MGSYLKKDTQQVIDAVTGISLRRLDAANLAYLAYNALVQEATLTPKPALVDRRGSGAHLDMDMALLLTSARCLQPYFCEMADKAFAYPLGPELRQHIGAIGRDAEKAMLQETNGVNTHKGAIWALGLLVSAATQANTLDELFDHAAHLAMLPDSGLNTVYLSNGLQVRHQYGLSGAKEEAQLGFPHVKELGLPMLLQSRARGDSESHAQLNGLLAIMTRLSDTCVASRSGLEGLEAMQQGASAVLNAGGVGTSLGCQLLSDLEHTLLSCNASPGGAADLLAATLFIDGLFDRQSAQTSSEPLI</sequence>
<keyword evidence="7" id="KW-1185">Reference proteome</keyword>
<dbReference type="InterPro" id="IPR002736">
    <property type="entry name" value="CitG"/>
</dbReference>
<protein>
    <recommendedName>
        <fullName evidence="5">Probable 2-(5''-triphosphoribosyl)-3'-dephosphocoenzyme-A synthase</fullName>
        <shortName evidence="5">2-(5''-triphosphoribosyl)-3'-dephospho-CoA synthase</shortName>
        <ecNumber evidence="5">2.4.2.52</ecNumber>
    </recommendedName>
</protein>
<dbReference type="GO" id="GO:0051191">
    <property type="term" value="P:prosthetic group biosynthetic process"/>
    <property type="evidence" value="ECO:0007669"/>
    <property type="project" value="TreeGrafter"/>
</dbReference>
<reference evidence="6 7" key="1">
    <citation type="submission" date="2016-06" db="EMBL/GenBank/DDBJ databases">
        <authorList>
            <person name="Kjaerup R.B."/>
            <person name="Dalgaard T.S."/>
            <person name="Juul-Madsen H.R."/>
        </authorList>
    </citation>
    <scope>NUCLEOTIDE SEQUENCE [LARGE SCALE GENOMIC DNA]</scope>
    <source>
        <strain evidence="6 7">CECT 8886</strain>
    </source>
</reference>
<gene>
    <name evidence="6" type="primary">citG</name>
    <name evidence="5" type="synonym">mdcB</name>
    <name evidence="6" type="ORF">MSP8886_02692</name>
</gene>
<evidence type="ECO:0000256" key="4">
    <source>
        <dbReference type="ARBA" id="ARBA00022840"/>
    </source>
</evidence>
<keyword evidence="2 5" id="KW-0808">Transferase</keyword>
<dbReference type="GO" id="GO:0016757">
    <property type="term" value="F:glycosyltransferase activity"/>
    <property type="evidence" value="ECO:0007669"/>
    <property type="project" value="UniProtKB-KW"/>
</dbReference>
<name>A0A1A8TI11_9GAMM</name>
<dbReference type="NCBIfam" id="TIGR03132">
    <property type="entry name" value="malonate_mdcB"/>
    <property type="match status" value="1"/>
</dbReference>
<dbReference type="OrthoDB" id="114886at2"/>
<comment type="similarity">
    <text evidence="5">Belongs to the CitG/MdcB family.</text>
</comment>
<keyword evidence="4 5" id="KW-0067">ATP-binding</keyword>
<evidence type="ECO:0000256" key="2">
    <source>
        <dbReference type="ARBA" id="ARBA00022679"/>
    </source>
</evidence>
<dbReference type="InterPro" id="IPR017555">
    <property type="entry name" value="TriPribosyl-deP-CoA_syn"/>
</dbReference>
<dbReference type="EC" id="2.4.2.52" evidence="5"/>